<protein>
    <submittedName>
        <fullName evidence="9">Carbohydrate ABC transporter permease</fullName>
    </submittedName>
</protein>
<feature type="transmembrane region" description="Helical" evidence="7">
    <location>
        <begin position="205"/>
        <end position="227"/>
    </location>
</feature>
<accession>A0A6B0YVL9</accession>
<feature type="transmembrane region" description="Helical" evidence="7">
    <location>
        <begin position="96"/>
        <end position="116"/>
    </location>
</feature>
<evidence type="ECO:0000256" key="4">
    <source>
        <dbReference type="ARBA" id="ARBA00022692"/>
    </source>
</evidence>
<evidence type="ECO:0000313" key="9">
    <source>
        <dbReference type="EMBL" id="MXY94703.1"/>
    </source>
</evidence>
<keyword evidence="4 7" id="KW-0812">Transmembrane</keyword>
<evidence type="ECO:0000256" key="2">
    <source>
        <dbReference type="ARBA" id="ARBA00022448"/>
    </source>
</evidence>
<reference evidence="9" key="1">
    <citation type="submission" date="2019-09" db="EMBL/GenBank/DDBJ databases">
        <title>Characterisation of the sponge microbiome using genome-centric metagenomics.</title>
        <authorList>
            <person name="Engelberts J.P."/>
            <person name="Robbins S.J."/>
            <person name="De Goeij J.M."/>
            <person name="Aranda M."/>
            <person name="Bell S.C."/>
            <person name="Webster N.S."/>
        </authorList>
    </citation>
    <scope>NUCLEOTIDE SEQUENCE</scope>
    <source>
        <strain evidence="9">SB0664_bin_27</strain>
    </source>
</reference>
<dbReference type="PANTHER" id="PTHR43744">
    <property type="entry name" value="ABC TRANSPORTER PERMEASE PROTEIN MG189-RELATED-RELATED"/>
    <property type="match status" value="1"/>
</dbReference>
<dbReference type="Gene3D" id="1.10.3720.10">
    <property type="entry name" value="MetI-like"/>
    <property type="match status" value="1"/>
</dbReference>
<name>A0A6B0YVL9_9CHLR</name>
<comment type="subcellular location">
    <subcellularLocation>
        <location evidence="1 7">Cell membrane</location>
        <topology evidence="1 7">Multi-pass membrane protein</topology>
    </subcellularLocation>
</comment>
<feature type="transmembrane region" description="Helical" evidence="7">
    <location>
        <begin position="263"/>
        <end position="284"/>
    </location>
</feature>
<feature type="transmembrane region" description="Helical" evidence="7">
    <location>
        <begin position="164"/>
        <end position="184"/>
    </location>
</feature>
<keyword evidence="3" id="KW-1003">Cell membrane</keyword>
<feature type="transmembrane region" description="Helical" evidence="7">
    <location>
        <begin position="63"/>
        <end position="84"/>
    </location>
</feature>
<keyword evidence="5 7" id="KW-1133">Transmembrane helix</keyword>
<dbReference type="GO" id="GO:0055085">
    <property type="term" value="P:transmembrane transport"/>
    <property type="evidence" value="ECO:0007669"/>
    <property type="project" value="InterPro"/>
</dbReference>
<dbReference type="PANTHER" id="PTHR43744:SF6">
    <property type="entry name" value="ABC TRANSPORTER PERMEASE PROTEIN YESQ-RELATED"/>
    <property type="match status" value="1"/>
</dbReference>
<dbReference type="GO" id="GO:0005886">
    <property type="term" value="C:plasma membrane"/>
    <property type="evidence" value="ECO:0007669"/>
    <property type="project" value="UniProtKB-SubCell"/>
</dbReference>
<dbReference type="CDD" id="cd06261">
    <property type="entry name" value="TM_PBP2"/>
    <property type="match status" value="1"/>
</dbReference>
<dbReference type="PROSITE" id="PS50928">
    <property type="entry name" value="ABC_TM1"/>
    <property type="match status" value="1"/>
</dbReference>
<evidence type="ECO:0000256" key="1">
    <source>
        <dbReference type="ARBA" id="ARBA00004651"/>
    </source>
</evidence>
<dbReference type="AlphaFoldDB" id="A0A6B0YVL9"/>
<feature type="domain" description="ABC transmembrane type-1" evidence="8">
    <location>
        <begin position="93"/>
        <end position="284"/>
    </location>
</feature>
<evidence type="ECO:0000259" key="8">
    <source>
        <dbReference type="PROSITE" id="PS50928"/>
    </source>
</evidence>
<evidence type="ECO:0000256" key="6">
    <source>
        <dbReference type="ARBA" id="ARBA00023136"/>
    </source>
</evidence>
<dbReference type="InterPro" id="IPR000515">
    <property type="entry name" value="MetI-like"/>
</dbReference>
<feature type="transmembrane region" description="Helical" evidence="7">
    <location>
        <begin position="128"/>
        <end position="152"/>
    </location>
</feature>
<dbReference type="SUPFAM" id="SSF161098">
    <property type="entry name" value="MetI-like"/>
    <property type="match status" value="1"/>
</dbReference>
<comment type="similarity">
    <text evidence="7">Belongs to the binding-protein-dependent transport system permease family.</text>
</comment>
<sequence length="300" mass="34153">MTQTRAEVPLTITGGRKRSVAGLTMNGLLVRLALYLFLSFVCLILLFPNIWMISTSLKDSPQIFAYPPELIPAPFLWSNYLVAIQKFPFFLYLRNTLIVTGLATFGTVLSASLVAFGFARRRFPEREVLFGVLLSTMMLPSIVTLIPTFVLFTRLGWVNTFLPLTVPAFFGGGAFYIFLLRQFYLTLPYDYDEAAYIDGASSLRVWWEIILPFSKAPLAVITVFTVLSNWNDFMGPLIYMNKPHMRTLALGLQFFRDQRYTQWNYLMAASTLTLIPVLILFFAAQRYFMEGILLTGLSGR</sequence>
<dbReference type="Pfam" id="PF00528">
    <property type="entry name" value="BPD_transp_1"/>
    <property type="match status" value="1"/>
</dbReference>
<gene>
    <name evidence="9" type="ORF">F4Y42_14790</name>
</gene>
<dbReference type="InterPro" id="IPR035906">
    <property type="entry name" value="MetI-like_sf"/>
</dbReference>
<evidence type="ECO:0000256" key="3">
    <source>
        <dbReference type="ARBA" id="ARBA00022475"/>
    </source>
</evidence>
<feature type="transmembrane region" description="Helical" evidence="7">
    <location>
        <begin position="32"/>
        <end position="51"/>
    </location>
</feature>
<evidence type="ECO:0000256" key="5">
    <source>
        <dbReference type="ARBA" id="ARBA00022989"/>
    </source>
</evidence>
<proteinExistence type="inferred from homology"/>
<keyword evidence="6 7" id="KW-0472">Membrane</keyword>
<organism evidence="9">
    <name type="scientific">Caldilineaceae bacterium SB0664_bin_27</name>
    <dbReference type="NCBI Taxonomy" id="2605260"/>
    <lineage>
        <taxon>Bacteria</taxon>
        <taxon>Bacillati</taxon>
        <taxon>Chloroflexota</taxon>
        <taxon>Caldilineae</taxon>
        <taxon>Caldilineales</taxon>
        <taxon>Caldilineaceae</taxon>
    </lineage>
</organism>
<dbReference type="EMBL" id="VXRG01000121">
    <property type="protein sequence ID" value="MXY94703.1"/>
    <property type="molecule type" value="Genomic_DNA"/>
</dbReference>
<evidence type="ECO:0000256" key="7">
    <source>
        <dbReference type="RuleBase" id="RU363032"/>
    </source>
</evidence>
<comment type="caution">
    <text evidence="9">The sequence shown here is derived from an EMBL/GenBank/DDBJ whole genome shotgun (WGS) entry which is preliminary data.</text>
</comment>
<keyword evidence="2 7" id="KW-0813">Transport</keyword>